<dbReference type="EMBL" id="FLUQ01000001">
    <property type="protein sequence ID" value="SBV92821.1"/>
    <property type="molecule type" value="Genomic_DNA"/>
</dbReference>
<evidence type="ECO:0000256" key="1">
    <source>
        <dbReference type="SAM" id="MobiDB-lite"/>
    </source>
</evidence>
<gene>
    <name evidence="2" type="ORF">KL86DPRO_10425</name>
    <name evidence="3" type="ORF">KL86DPRO_50002</name>
</gene>
<dbReference type="AlphaFoldDB" id="A0A212J062"/>
<proteinExistence type="predicted"/>
<sequence length="62" mass="7363">MRRGRDGSVTHRRRGPAEKRKILQKGVDEGNEIMHNASRRFGQELPGRPEWFFDKQIVSWEE</sequence>
<dbReference type="EMBL" id="FLUQ01000005">
    <property type="protein sequence ID" value="SBW08837.1"/>
    <property type="molecule type" value="Genomic_DNA"/>
</dbReference>
<accession>A0A212J062</accession>
<name>A0A212J062_9DELT</name>
<protein>
    <submittedName>
        <fullName evidence="2">Uncharacterized protein</fullName>
    </submittedName>
</protein>
<reference evidence="2" key="1">
    <citation type="submission" date="2016-04" db="EMBL/GenBank/DDBJ databases">
        <authorList>
            <person name="Evans L.H."/>
            <person name="Alamgir A."/>
            <person name="Owens N."/>
            <person name="Weber N.D."/>
            <person name="Virtaneva K."/>
            <person name="Barbian K."/>
            <person name="Babar A."/>
            <person name="Rosenke K."/>
        </authorList>
    </citation>
    <scope>NUCLEOTIDE SEQUENCE</scope>
    <source>
        <strain evidence="2">86</strain>
    </source>
</reference>
<evidence type="ECO:0000313" key="2">
    <source>
        <dbReference type="EMBL" id="SBV92821.1"/>
    </source>
</evidence>
<organism evidence="2">
    <name type="scientific">uncultured delta proteobacterium</name>
    <dbReference type="NCBI Taxonomy" id="34034"/>
    <lineage>
        <taxon>Bacteria</taxon>
        <taxon>Deltaproteobacteria</taxon>
        <taxon>environmental samples</taxon>
    </lineage>
</organism>
<evidence type="ECO:0000313" key="3">
    <source>
        <dbReference type="EMBL" id="SBW08837.1"/>
    </source>
</evidence>
<feature type="region of interest" description="Disordered" evidence="1">
    <location>
        <begin position="1"/>
        <end position="21"/>
    </location>
</feature>